<dbReference type="Proteomes" id="UP000029444">
    <property type="component" value="Unassembled WGS sequence"/>
</dbReference>
<dbReference type="OrthoDB" id="7266652at2"/>
<dbReference type="AlphaFoldDB" id="A0A095SNQ3"/>
<dbReference type="InterPro" id="IPR038158">
    <property type="entry name" value="H-NOX_domain_sf"/>
</dbReference>
<dbReference type="STRING" id="1177154.Y5S_00664"/>
<dbReference type="PATRIC" id="fig|1177154.3.peg.670"/>
<comment type="caution">
    <text evidence="2">The sequence shown here is derived from an EMBL/GenBank/DDBJ whole genome shotgun (WGS) entry which is preliminary data.</text>
</comment>
<accession>A0A095SNQ3</accession>
<evidence type="ECO:0000259" key="1">
    <source>
        <dbReference type="Pfam" id="PF07700"/>
    </source>
</evidence>
<gene>
    <name evidence="2" type="ORF">Y5S_00664</name>
</gene>
<dbReference type="InterPro" id="IPR024096">
    <property type="entry name" value="NO_sig/Golgi_transp_ligand-bd"/>
</dbReference>
<feature type="domain" description="Heme NO-binding" evidence="1">
    <location>
        <begin position="2"/>
        <end position="159"/>
    </location>
</feature>
<dbReference type="InterPro" id="IPR011644">
    <property type="entry name" value="Heme_NO-bd"/>
</dbReference>
<dbReference type="PANTHER" id="PTHR45655">
    <property type="entry name" value="GUANYLATE CYCLASE SOLUBLE SUBUNIT BETA-2"/>
    <property type="match status" value="1"/>
</dbReference>
<dbReference type="Pfam" id="PF07700">
    <property type="entry name" value="HNOB"/>
    <property type="match status" value="1"/>
</dbReference>
<dbReference type="SUPFAM" id="SSF111126">
    <property type="entry name" value="Ligand-binding domain in the NO signalling and Golgi transport"/>
    <property type="match status" value="1"/>
</dbReference>
<evidence type="ECO:0000313" key="2">
    <source>
        <dbReference type="EMBL" id="KGD66192.1"/>
    </source>
</evidence>
<name>A0A095SNQ3_9GAMM</name>
<keyword evidence="3" id="KW-1185">Reference proteome</keyword>
<evidence type="ECO:0000313" key="3">
    <source>
        <dbReference type="Proteomes" id="UP000029444"/>
    </source>
</evidence>
<proteinExistence type="predicted"/>
<dbReference type="EMBL" id="ARXV01000002">
    <property type="protein sequence ID" value="KGD66192.1"/>
    <property type="molecule type" value="Genomic_DNA"/>
</dbReference>
<dbReference type="PANTHER" id="PTHR45655:SF13">
    <property type="entry name" value="SOLUBLE GUANYLATE CYCLASE GCY-32-RELATED"/>
    <property type="match status" value="1"/>
</dbReference>
<dbReference type="RefSeq" id="WP_052041368.1">
    <property type="nucleotide sequence ID" value="NZ_ARXV01000002.1"/>
</dbReference>
<dbReference type="Gene3D" id="3.90.1520.10">
    <property type="entry name" value="H-NOX domain"/>
    <property type="match status" value="1"/>
</dbReference>
<sequence>MHGVIISNLKKYVIEKLGDPAWDSLCEKAGMPGKAFIPISMYPDSDLDDLVAAAVEVTGQDRDAILQDFGAWVIPPLMKMYRSFIPDDWDASTFLQNVDERIHERVVRMKDENARPPHINVTQLSAGVLSVEYQSHRDMGALALGCVYGVAEYYGEKATLMEQSNGPGTHRTYTVRLSAGSGVKGHQEAI</sequence>
<reference evidence="2 3" key="1">
    <citation type="submission" date="2012-09" db="EMBL/GenBank/DDBJ databases">
        <title>Genome Sequence of alkane-degrading Bacterium Alcanivorax sp. 19-m-6.</title>
        <authorList>
            <person name="Lai Q."/>
            <person name="Shao Z."/>
        </authorList>
    </citation>
    <scope>NUCLEOTIDE SEQUENCE [LARGE SCALE GENOMIC DNA]</scope>
    <source>
        <strain evidence="2 3">19-m-6</strain>
    </source>
</reference>
<dbReference type="eggNOG" id="COG1719">
    <property type="taxonomic scope" value="Bacteria"/>
</dbReference>
<protein>
    <submittedName>
        <fullName evidence="2">Heme NO binding domain-containing protein</fullName>
    </submittedName>
</protein>
<organism evidence="2 3">
    <name type="scientific">Alcanivorax nanhaiticus</name>
    <dbReference type="NCBI Taxonomy" id="1177154"/>
    <lineage>
        <taxon>Bacteria</taxon>
        <taxon>Pseudomonadati</taxon>
        <taxon>Pseudomonadota</taxon>
        <taxon>Gammaproteobacteria</taxon>
        <taxon>Oceanospirillales</taxon>
        <taxon>Alcanivoracaceae</taxon>
        <taxon>Alcanivorax</taxon>
    </lineage>
</organism>
<dbReference type="GO" id="GO:0020037">
    <property type="term" value="F:heme binding"/>
    <property type="evidence" value="ECO:0007669"/>
    <property type="project" value="InterPro"/>
</dbReference>